<protein>
    <submittedName>
        <fullName evidence="2">Uncharacterized protein DUF2752</fullName>
    </submittedName>
</protein>
<proteinExistence type="predicted"/>
<dbReference type="Proteomes" id="UP000277671">
    <property type="component" value="Unassembled WGS sequence"/>
</dbReference>
<reference evidence="2 3" key="1">
    <citation type="submission" date="2018-10" db="EMBL/GenBank/DDBJ databases">
        <title>Sequencing the genomes of 1000 actinobacteria strains.</title>
        <authorList>
            <person name="Klenk H.-P."/>
        </authorList>
    </citation>
    <scope>NUCLEOTIDE SEQUENCE [LARGE SCALE GENOMIC DNA]</scope>
    <source>
        <strain evidence="2 3">DSM 45175</strain>
    </source>
</reference>
<dbReference type="Pfam" id="PF10825">
    <property type="entry name" value="DUF2752"/>
    <property type="match status" value="1"/>
</dbReference>
<feature type="transmembrane region" description="Helical" evidence="1">
    <location>
        <begin position="110"/>
        <end position="128"/>
    </location>
</feature>
<keyword evidence="1" id="KW-0812">Transmembrane</keyword>
<feature type="transmembrane region" description="Helical" evidence="1">
    <location>
        <begin position="43"/>
        <end position="62"/>
    </location>
</feature>
<comment type="caution">
    <text evidence="2">The sequence shown here is derived from an EMBL/GenBank/DDBJ whole genome shotgun (WGS) entry which is preliminary data.</text>
</comment>
<organism evidence="2 3">
    <name type="scientific">Micromonospora pisi</name>
    <dbReference type="NCBI Taxonomy" id="589240"/>
    <lineage>
        <taxon>Bacteria</taxon>
        <taxon>Bacillati</taxon>
        <taxon>Actinomycetota</taxon>
        <taxon>Actinomycetes</taxon>
        <taxon>Micromonosporales</taxon>
        <taxon>Micromonosporaceae</taxon>
        <taxon>Micromonospora</taxon>
    </lineage>
</organism>
<evidence type="ECO:0000313" key="3">
    <source>
        <dbReference type="Proteomes" id="UP000277671"/>
    </source>
</evidence>
<accession>A0A495JPA0</accession>
<dbReference type="AlphaFoldDB" id="A0A495JPA0"/>
<sequence>MPPAEPAFPGEVAPHPGEPVYEVARPDRITRFFDRIATRSPRWLAPIALLACFGGAVGYTLYADPTRSAPDAAPTCLLKLTTGLDCPGCGGTRAFWYLLHGDLPAAARHHILFVFAVPFVVYLYVAWASKQLFGWRLPRLTVGPMAIGVFLGAWMAFSVLRNLPWAPFTWFYV</sequence>
<feature type="transmembrane region" description="Helical" evidence="1">
    <location>
        <begin position="140"/>
        <end position="160"/>
    </location>
</feature>
<name>A0A495JPA0_9ACTN</name>
<dbReference type="InterPro" id="IPR021215">
    <property type="entry name" value="DUF2752"/>
</dbReference>
<keyword evidence="1" id="KW-1133">Transmembrane helix</keyword>
<keyword evidence="3" id="KW-1185">Reference proteome</keyword>
<evidence type="ECO:0000256" key="1">
    <source>
        <dbReference type="SAM" id="Phobius"/>
    </source>
</evidence>
<dbReference type="EMBL" id="RBKT01000001">
    <property type="protein sequence ID" value="RKR90827.1"/>
    <property type="molecule type" value="Genomic_DNA"/>
</dbReference>
<gene>
    <name evidence="2" type="ORF">BDK92_5210</name>
</gene>
<keyword evidence="1" id="KW-0472">Membrane</keyword>
<evidence type="ECO:0000313" key="2">
    <source>
        <dbReference type="EMBL" id="RKR90827.1"/>
    </source>
</evidence>